<proteinExistence type="predicted"/>
<dbReference type="InterPro" id="IPR001279">
    <property type="entry name" value="Metallo-B-lactamas"/>
</dbReference>
<dbReference type="PANTHER" id="PTHR42951">
    <property type="entry name" value="METALLO-BETA-LACTAMASE DOMAIN-CONTAINING"/>
    <property type="match status" value="1"/>
</dbReference>
<dbReference type="PANTHER" id="PTHR42951:SF18">
    <property type="entry name" value="METALLO-HYDROLASE MJ0296-RELATED"/>
    <property type="match status" value="1"/>
</dbReference>
<accession>A0A1I2YIA7</accession>
<dbReference type="Gene3D" id="3.60.15.10">
    <property type="entry name" value="Ribonuclease Z/Hydroxyacylglutathione hydrolase-like"/>
    <property type="match status" value="1"/>
</dbReference>
<dbReference type="InterPro" id="IPR036866">
    <property type="entry name" value="RibonucZ/Hydroxyglut_hydro"/>
</dbReference>
<reference evidence="3" key="1">
    <citation type="submission" date="2016-10" db="EMBL/GenBank/DDBJ databases">
        <authorList>
            <person name="Varghese N."/>
            <person name="Submissions S."/>
        </authorList>
    </citation>
    <scope>NUCLEOTIDE SEQUENCE [LARGE SCALE GENOMIC DNA]</scope>
    <source>
        <strain evidence="3">DSM 17038</strain>
    </source>
</reference>
<protein>
    <submittedName>
        <fullName evidence="2">Glyoxylase, beta-lactamase superfamily II</fullName>
    </submittedName>
</protein>
<sequence>MEAIKMEAIKINEGVMVFYLEGEEYSITSTALYRGNKAILFDTMDNVENCGQVKRHLQQLGITHFIVVNTHWHWDHVGGNSLYQNCTIIAHSLCKAAMERNKNELAERFPVFLPNLIFDDKIVIYLDQLKIELINTVIHSRDSIIGYIPQLKLLIAGDTLEDPLPFIDEVEDLNDHIHNIGQLKKFDLKCIIPSHGNKRRYCEGGYDKTLVNANYAYLSGIMSRAKNKDFLDDSMKDYYGSLEEMRASYKDIHRANLNLVRKHFGEP</sequence>
<organism evidence="2 3">
    <name type="scientific">Desulfotruncus arcticus DSM 17038</name>
    <dbReference type="NCBI Taxonomy" id="1121424"/>
    <lineage>
        <taxon>Bacteria</taxon>
        <taxon>Bacillati</taxon>
        <taxon>Bacillota</taxon>
        <taxon>Clostridia</taxon>
        <taxon>Eubacteriales</taxon>
        <taxon>Desulfallaceae</taxon>
        <taxon>Desulfotruncus</taxon>
    </lineage>
</organism>
<evidence type="ECO:0000313" key="2">
    <source>
        <dbReference type="EMBL" id="SFH25340.1"/>
    </source>
</evidence>
<dbReference type="SUPFAM" id="SSF56281">
    <property type="entry name" value="Metallo-hydrolase/oxidoreductase"/>
    <property type="match status" value="1"/>
</dbReference>
<dbReference type="STRING" id="341036.SAMN05660649_04440"/>
<dbReference type="SMART" id="SM00849">
    <property type="entry name" value="Lactamase_B"/>
    <property type="match status" value="1"/>
</dbReference>
<dbReference type="RefSeq" id="WP_092474491.1">
    <property type="nucleotide sequence ID" value="NZ_FOOX01000021.1"/>
</dbReference>
<dbReference type="EMBL" id="FOOX01000021">
    <property type="protein sequence ID" value="SFH25340.1"/>
    <property type="molecule type" value="Genomic_DNA"/>
</dbReference>
<dbReference type="InterPro" id="IPR050855">
    <property type="entry name" value="NDM-1-like"/>
</dbReference>
<feature type="domain" description="Metallo-beta-lactamase" evidence="1">
    <location>
        <begin position="27"/>
        <end position="195"/>
    </location>
</feature>
<dbReference type="OrthoDB" id="9761531at2"/>
<keyword evidence="3" id="KW-1185">Reference proteome</keyword>
<dbReference type="Pfam" id="PF00753">
    <property type="entry name" value="Lactamase_B"/>
    <property type="match status" value="1"/>
</dbReference>
<evidence type="ECO:0000259" key="1">
    <source>
        <dbReference type="SMART" id="SM00849"/>
    </source>
</evidence>
<name>A0A1I2YIA7_9FIRM</name>
<evidence type="ECO:0000313" key="3">
    <source>
        <dbReference type="Proteomes" id="UP000199337"/>
    </source>
</evidence>
<gene>
    <name evidence="2" type="ORF">SAMN05660649_04440</name>
</gene>
<dbReference type="AlphaFoldDB" id="A0A1I2YIA7"/>
<dbReference type="Proteomes" id="UP000199337">
    <property type="component" value="Unassembled WGS sequence"/>
</dbReference>